<feature type="domain" description="AB hydrolase-1" evidence="13">
    <location>
        <begin position="51"/>
        <end position="312"/>
    </location>
</feature>
<evidence type="ECO:0000256" key="7">
    <source>
        <dbReference type="ARBA" id="ARBA00022490"/>
    </source>
</evidence>
<comment type="catalytic activity">
    <reaction evidence="1 11 12">
        <text>Release of N-terminal proline from a peptide.</text>
        <dbReference type="EC" id="3.4.11.5"/>
    </reaction>
</comment>
<dbReference type="InterPro" id="IPR002410">
    <property type="entry name" value="Peptidase_S33"/>
</dbReference>
<organism evidence="14 15">
    <name type="scientific">Bradyrhizobium iriomotense</name>
    <dbReference type="NCBI Taxonomy" id="441950"/>
    <lineage>
        <taxon>Bacteria</taxon>
        <taxon>Pseudomonadati</taxon>
        <taxon>Pseudomonadota</taxon>
        <taxon>Alphaproteobacteria</taxon>
        <taxon>Hyphomicrobiales</taxon>
        <taxon>Nitrobacteraceae</taxon>
        <taxon>Bradyrhizobium</taxon>
    </lineage>
</organism>
<name>A0ABQ6AS56_9BRAD</name>
<comment type="subcellular location">
    <subcellularLocation>
        <location evidence="2 11">Cytoplasm</location>
    </subcellularLocation>
</comment>
<evidence type="ECO:0000313" key="15">
    <source>
        <dbReference type="Proteomes" id="UP001156905"/>
    </source>
</evidence>
<evidence type="ECO:0000256" key="2">
    <source>
        <dbReference type="ARBA" id="ARBA00004496"/>
    </source>
</evidence>
<sequence>MAPDADAAKLAKESVKRADHFAPLTSEMLAVSDGHEIYVESVGRADGIPAVYLHGGPGSGCQPDHRRLFDPERFHAVLFDQRGAGRSRPKGSREHNTTQHLIADMELIRQKFGFERWMVIGGSWGATLALAYAEAHPERVSGIVLRATFLGTRAEVETGFTSRLPQFYPALNEDFLSLLSTEERERPIEAYWRRILDPDPDMHGPAARAWHDTERTLSEHKPARTRLDLATLNVWRTLPATPFMEAHYFINDCFMAPDQLLRNAGKLADIHGIIIQGRYDLLCPPETSWTLAKVWPGSEIRIVEEAGHSLYDPGVRDAVMKAIADLGSKAAR</sequence>
<dbReference type="PANTHER" id="PTHR43722:SF1">
    <property type="entry name" value="PROLINE IMINOPEPTIDASE"/>
    <property type="match status" value="1"/>
</dbReference>
<dbReference type="RefSeq" id="WP_284263756.1">
    <property type="nucleotide sequence ID" value="NZ_BSOW01000005.1"/>
</dbReference>
<dbReference type="InterPro" id="IPR000073">
    <property type="entry name" value="AB_hydrolase_1"/>
</dbReference>
<comment type="similarity">
    <text evidence="3 11 12">Belongs to the peptidase S33 family.</text>
</comment>
<reference evidence="15" key="1">
    <citation type="journal article" date="2019" name="Int. J. Syst. Evol. Microbiol.">
        <title>The Global Catalogue of Microorganisms (GCM) 10K type strain sequencing project: providing services to taxonomists for standard genome sequencing and annotation.</title>
        <authorList>
            <consortium name="The Broad Institute Genomics Platform"/>
            <consortium name="The Broad Institute Genome Sequencing Center for Infectious Disease"/>
            <person name="Wu L."/>
            <person name="Ma J."/>
        </authorList>
    </citation>
    <scope>NUCLEOTIDE SEQUENCE [LARGE SCALE GENOMIC DNA]</scope>
    <source>
        <strain evidence="15">NBRC 102520</strain>
    </source>
</reference>
<evidence type="ECO:0000256" key="6">
    <source>
        <dbReference type="ARBA" id="ARBA00022438"/>
    </source>
</evidence>
<evidence type="ECO:0000256" key="1">
    <source>
        <dbReference type="ARBA" id="ARBA00001585"/>
    </source>
</evidence>
<protein>
    <recommendedName>
        <fullName evidence="5 11">Proline iminopeptidase</fullName>
        <shortName evidence="11">PIP</shortName>
        <ecNumber evidence="4 11">3.4.11.5</ecNumber>
    </recommendedName>
    <alternativeName>
        <fullName evidence="10 11">Prolyl aminopeptidase</fullName>
    </alternativeName>
</protein>
<keyword evidence="8 11" id="KW-0645">Protease</keyword>
<evidence type="ECO:0000256" key="4">
    <source>
        <dbReference type="ARBA" id="ARBA00012568"/>
    </source>
</evidence>
<keyword evidence="6 11" id="KW-0031">Aminopeptidase</keyword>
<dbReference type="PIRSF" id="PIRSF006431">
    <property type="entry name" value="Pept_S33"/>
    <property type="match status" value="1"/>
</dbReference>
<dbReference type="PANTHER" id="PTHR43722">
    <property type="entry name" value="PROLINE IMINOPEPTIDASE"/>
    <property type="match status" value="1"/>
</dbReference>
<evidence type="ECO:0000256" key="5">
    <source>
        <dbReference type="ARBA" id="ARBA00021843"/>
    </source>
</evidence>
<evidence type="ECO:0000256" key="12">
    <source>
        <dbReference type="RuleBase" id="RU003421"/>
    </source>
</evidence>
<dbReference type="NCBIfam" id="TIGR01249">
    <property type="entry name" value="pro_imino_pep_1"/>
    <property type="match status" value="1"/>
</dbReference>
<evidence type="ECO:0000256" key="11">
    <source>
        <dbReference type="PIRNR" id="PIRNR006431"/>
    </source>
</evidence>
<evidence type="ECO:0000256" key="9">
    <source>
        <dbReference type="ARBA" id="ARBA00022801"/>
    </source>
</evidence>
<dbReference type="PRINTS" id="PR00793">
    <property type="entry name" value="PROAMNOPTASE"/>
</dbReference>
<keyword evidence="15" id="KW-1185">Reference proteome</keyword>
<comment type="caution">
    <text evidence="14">The sequence shown here is derived from an EMBL/GenBank/DDBJ whole genome shotgun (WGS) entry which is preliminary data.</text>
</comment>
<dbReference type="Proteomes" id="UP001156905">
    <property type="component" value="Unassembled WGS sequence"/>
</dbReference>
<dbReference type="PRINTS" id="PR00111">
    <property type="entry name" value="ABHYDROLASE"/>
</dbReference>
<dbReference type="SUPFAM" id="SSF53474">
    <property type="entry name" value="alpha/beta-Hydrolases"/>
    <property type="match status" value="1"/>
</dbReference>
<evidence type="ECO:0000313" key="14">
    <source>
        <dbReference type="EMBL" id="GLR85042.1"/>
    </source>
</evidence>
<keyword evidence="9 11" id="KW-0378">Hydrolase</keyword>
<dbReference type="InterPro" id="IPR029058">
    <property type="entry name" value="AB_hydrolase_fold"/>
</dbReference>
<accession>A0ABQ6AS56</accession>
<dbReference type="EMBL" id="BSOW01000005">
    <property type="protein sequence ID" value="GLR85042.1"/>
    <property type="molecule type" value="Genomic_DNA"/>
</dbReference>
<gene>
    <name evidence="14" type="primary">pip</name>
    <name evidence="14" type="ORF">GCM10007857_17520</name>
</gene>
<dbReference type="Pfam" id="PF00561">
    <property type="entry name" value="Abhydrolase_1"/>
    <property type="match status" value="1"/>
</dbReference>
<dbReference type="Gene3D" id="3.40.50.1820">
    <property type="entry name" value="alpha/beta hydrolase"/>
    <property type="match status" value="1"/>
</dbReference>
<proteinExistence type="inferred from homology"/>
<dbReference type="InterPro" id="IPR005944">
    <property type="entry name" value="Pro_iminopeptidase"/>
</dbReference>
<evidence type="ECO:0000259" key="13">
    <source>
        <dbReference type="Pfam" id="PF00561"/>
    </source>
</evidence>
<evidence type="ECO:0000256" key="8">
    <source>
        <dbReference type="ARBA" id="ARBA00022670"/>
    </source>
</evidence>
<evidence type="ECO:0000256" key="10">
    <source>
        <dbReference type="ARBA" id="ARBA00029605"/>
    </source>
</evidence>
<evidence type="ECO:0000256" key="3">
    <source>
        <dbReference type="ARBA" id="ARBA00010088"/>
    </source>
</evidence>
<keyword evidence="7 11" id="KW-0963">Cytoplasm</keyword>
<dbReference type="EC" id="3.4.11.5" evidence="4 11"/>